<feature type="domain" description="O-antigen ligase-related" evidence="6">
    <location>
        <begin position="195"/>
        <end position="355"/>
    </location>
</feature>
<dbReference type="EMBL" id="JAGYPF010000005">
    <property type="protein sequence ID" value="MBS4215464.1"/>
    <property type="molecule type" value="Genomic_DNA"/>
</dbReference>
<dbReference type="InterPro" id="IPR051533">
    <property type="entry name" value="WaaL-like"/>
</dbReference>
<organism evidence="7 8">
    <name type="scientific">Neobacillus rhizophilus</name>
    <dbReference type="NCBI Taxonomy" id="2833579"/>
    <lineage>
        <taxon>Bacteria</taxon>
        <taxon>Bacillati</taxon>
        <taxon>Bacillota</taxon>
        <taxon>Bacilli</taxon>
        <taxon>Bacillales</taxon>
        <taxon>Bacillaceae</taxon>
        <taxon>Neobacillus</taxon>
    </lineage>
</organism>
<feature type="transmembrane region" description="Helical" evidence="5">
    <location>
        <begin position="117"/>
        <end position="135"/>
    </location>
</feature>
<name>A0A942UC36_9BACI</name>
<dbReference type="Proteomes" id="UP000679749">
    <property type="component" value="Unassembled WGS sequence"/>
</dbReference>
<evidence type="ECO:0000259" key="6">
    <source>
        <dbReference type="Pfam" id="PF04932"/>
    </source>
</evidence>
<dbReference type="AlphaFoldDB" id="A0A942UC36"/>
<feature type="transmembrane region" description="Helical" evidence="5">
    <location>
        <begin position="92"/>
        <end position="110"/>
    </location>
</feature>
<evidence type="ECO:0000256" key="2">
    <source>
        <dbReference type="ARBA" id="ARBA00022692"/>
    </source>
</evidence>
<dbReference type="InterPro" id="IPR007016">
    <property type="entry name" value="O-antigen_ligase-rel_domated"/>
</dbReference>
<feature type="transmembrane region" description="Helical" evidence="5">
    <location>
        <begin position="190"/>
        <end position="205"/>
    </location>
</feature>
<feature type="transmembrane region" description="Helical" evidence="5">
    <location>
        <begin position="378"/>
        <end position="396"/>
    </location>
</feature>
<keyword evidence="7" id="KW-0436">Ligase</keyword>
<dbReference type="PANTHER" id="PTHR37422">
    <property type="entry name" value="TEICHURONIC ACID BIOSYNTHESIS PROTEIN TUAE"/>
    <property type="match status" value="1"/>
</dbReference>
<proteinExistence type="predicted"/>
<comment type="subcellular location">
    <subcellularLocation>
        <location evidence="1">Membrane</location>
        <topology evidence="1">Multi-pass membrane protein</topology>
    </subcellularLocation>
</comment>
<dbReference type="GO" id="GO:0016874">
    <property type="term" value="F:ligase activity"/>
    <property type="evidence" value="ECO:0007669"/>
    <property type="project" value="UniProtKB-KW"/>
</dbReference>
<feature type="transmembrane region" description="Helical" evidence="5">
    <location>
        <begin position="211"/>
        <end position="228"/>
    </location>
</feature>
<evidence type="ECO:0000256" key="4">
    <source>
        <dbReference type="ARBA" id="ARBA00023136"/>
    </source>
</evidence>
<reference evidence="7" key="1">
    <citation type="submission" date="2021-05" db="EMBL/GenBank/DDBJ databases">
        <title>Novel Bacillus species.</title>
        <authorList>
            <person name="Liu G."/>
        </authorList>
    </citation>
    <scope>NUCLEOTIDE SEQUENCE</scope>
    <source>
        <strain evidence="7">FJAT-49825</strain>
    </source>
</reference>
<evidence type="ECO:0000313" key="8">
    <source>
        <dbReference type="Proteomes" id="UP000679749"/>
    </source>
</evidence>
<keyword evidence="8" id="KW-1185">Reference proteome</keyword>
<keyword evidence="2 5" id="KW-0812">Transmembrane</keyword>
<dbReference type="RefSeq" id="WP_213119997.1">
    <property type="nucleotide sequence ID" value="NZ_JAGYPF010000005.1"/>
</dbReference>
<feature type="transmembrane region" description="Helical" evidence="5">
    <location>
        <begin position="58"/>
        <end position="80"/>
    </location>
</feature>
<protein>
    <submittedName>
        <fullName evidence="7">O-antigen ligase family protein</fullName>
    </submittedName>
</protein>
<dbReference type="Pfam" id="PF04932">
    <property type="entry name" value="Wzy_C"/>
    <property type="match status" value="1"/>
</dbReference>
<accession>A0A942UC36</accession>
<sequence length="441" mass="51013">MFWFLLLFPLMIYPWGYDPYYTTIKTDYLYLFVIGTWVYIIFKRKYYSLIPEKNNRTILYIIILFLSLIEISTAFSKYSYTAVYGTIDRCEGLITFFCYISVFLFCYRLLDTRKITKLLSGMAVVSLIVSLYGILQHYSLDFLPRNSAMRHYSGTYTFFDNPNFFGSYLVLVLLLSMTLYITIHDKNLTKLYYISVSLSFISMLFSNTRSAYLGVFSGMVFLTVFVIFKRKNLWRKWAVLLITLILLAVGINTLEKNHYSFRAYSIISDSYKVVTNQSNGHEGSSRFFIWKKSLPLVKEYLWIGSGPDTFEFIFPATPKERKEFLGNPNTVVDKAHNEYLQIAITLGIPALLTYLLFLIFVIRKAIRAVQIVEGDDKIILYGLLSTVLGYLIQAFFNISTVPVAPMFWGILGITLAKADSILKNKLGLNSSRETMEKYKSA</sequence>
<feature type="transmembrane region" description="Helical" evidence="5">
    <location>
        <begin position="339"/>
        <end position="366"/>
    </location>
</feature>
<evidence type="ECO:0000256" key="3">
    <source>
        <dbReference type="ARBA" id="ARBA00022989"/>
    </source>
</evidence>
<evidence type="ECO:0000313" key="7">
    <source>
        <dbReference type="EMBL" id="MBS4215464.1"/>
    </source>
</evidence>
<feature type="transmembrane region" description="Helical" evidence="5">
    <location>
        <begin position="237"/>
        <end position="254"/>
    </location>
</feature>
<evidence type="ECO:0000256" key="5">
    <source>
        <dbReference type="SAM" id="Phobius"/>
    </source>
</evidence>
<dbReference type="PANTHER" id="PTHR37422:SF13">
    <property type="entry name" value="LIPOPOLYSACCHARIDE BIOSYNTHESIS PROTEIN PA4999-RELATED"/>
    <property type="match status" value="1"/>
</dbReference>
<evidence type="ECO:0000256" key="1">
    <source>
        <dbReference type="ARBA" id="ARBA00004141"/>
    </source>
</evidence>
<keyword evidence="4 5" id="KW-0472">Membrane</keyword>
<comment type="caution">
    <text evidence="7">The sequence shown here is derived from an EMBL/GenBank/DDBJ whole genome shotgun (WGS) entry which is preliminary data.</text>
</comment>
<dbReference type="GO" id="GO:0016020">
    <property type="term" value="C:membrane"/>
    <property type="evidence" value="ECO:0007669"/>
    <property type="project" value="UniProtKB-SubCell"/>
</dbReference>
<feature type="transmembrane region" description="Helical" evidence="5">
    <location>
        <begin position="20"/>
        <end position="42"/>
    </location>
</feature>
<feature type="transmembrane region" description="Helical" evidence="5">
    <location>
        <begin position="165"/>
        <end position="183"/>
    </location>
</feature>
<gene>
    <name evidence="7" type="ORF">KHA99_23890</name>
</gene>
<keyword evidence="3 5" id="KW-1133">Transmembrane helix</keyword>